<evidence type="ECO:0000259" key="6">
    <source>
        <dbReference type="PROSITE" id="PS50932"/>
    </source>
</evidence>
<evidence type="ECO:0000256" key="1">
    <source>
        <dbReference type="ARBA" id="ARBA00022491"/>
    </source>
</evidence>
<evidence type="ECO:0000256" key="3">
    <source>
        <dbReference type="ARBA" id="ARBA00023125"/>
    </source>
</evidence>
<dbReference type="GO" id="GO:0003700">
    <property type="term" value="F:DNA-binding transcription factor activity"/>
    <property type="evidence" value="ECO:0007669"/>
    <property type="project" value="TreeGrafter"/>
</dbReference>
<dbReference type="Gene3D" id="1.10.260.40">
    <property type="entry name" value="lambda repressor-like DNA-binding domains"/>
    <property type="match status" value="1"/>
</dbReference>
<dbReference type="SUPFAM" id="SSF47413">
    <property type="entry name" value="lambda repressor-like DNA-binding domains"/>
    <property type="match status" value="1"/>
</dbReference>
<evidence type="ECO:0000256" key="2">
    <source>
        <dbReference type="ARBA" id="ARBA00023015"/>
    </source>
</evidence>
<dbReference type="SUPFAM" id="SSF53822">
    <property type="entry name" value="Periplasmic binding protein-like I"/>
    <property type="match status" value="1"/>
</dbReference>
<evidence type="ECO:0000313" key="7">
    <source>
        <dbReference type="EMBL" id="MBB4018657.1"/>
    </source>
</evidence>
<accession>A0A840C8J3</accession>
<dbReference type="SMART" id="SM00354">
    <property type="entry name" value="HTH_LACI"/>
    <property type="match status" value="1"/>
</dbReference>
<dbReference type="CDD" id="cd01392">
    <property type="entry name" value="HTH_LacI"/>
    <property type="match status" value="1"/>
</dbReference>
<keyword evidence="8" id="KW-1185">Reference proteome</keyword>
<feature type="region of interest" description="Disordered" evidence="5">
    <location>
        <begin position="345"/>
        <end position="367"/>
    </location>
</feature>
<keyword evidence="3" id="KW-0238">DNA-binding</keyword>
<comment type="caution">
    <text evidence="7">The sequence shown here is derived from an EMBL/GenBank/DDBJ whole genome shotgun (WGS) entry which is preliminary data.</text>
</comment>
<proteinExistence type="predicted"/>
<feature type="domain" description="HTH lacI-type" evidence="6">
    <location>
        <begin position="8"/>
        <end position="65"/>
    </location>
</feature>
<evidence type="ECO:0000256" key="5">
    <source>
        <dbReference type="SAM" id="MobiDB-lite"/>
    </source>
</evidence>
<gene>
    <name evidence="7" type="ORF">GGR16_003704</name>
</gene>
<protein>
    <submittedName>
        <fullName evidence="7">LacI family fructose operon transcriptional repressor</fullName>
    </submittedName>
</protein>
<dbReference type="InterPro" id="IPR010982">
    <property type="entry name" value="Lambda_DNA-bd_dom_sf"/>
</dbReference>
<evidence type="ECO:0000313" key="8">
    <source>
        <dbReference type="Proteomes" id="UP000577362"/>
    </source>
</evidence>
<evidence type="ECO:0000256" key="4">
    <source>
        <dbReference type="ARBA" id="ARBA00023163"/>
    </source>
</evidence>
<organism evidence="7 8">
    <name type="scientific">Chelatococcus caeni</name>
    <dbReference type="NCBI Taxonomy" id="1348468"/>
    <lineage>
        <taxon>Bacteria</taxon>
        <taxon>Pseudomonadati</taxon>
        <taxon>Pseudomonadota</taxon>
        <taxon>Alphaproteobacteria</taxon>
        <taxon>Hyphomicrobiales</taxon>
        <taxon>Chelatococcaceae</taxon>
        <taxon>Chelatococcus</taxon>
    </lineage>
</organism>
<keyword evidence="1" id="KW-0678">Repressor</keyword>
<dbReference type="InterPro" id="IPR028082">
    <property type="entry name" value="Peripla_BP_I"/>
</dbReference>
<dbReference type="RefSeq" id="WP_019400136.1">
    <property type="nucleotide sequence ID" value="NZ_JACIEN010000004.1"/>
</dbReference>
<dbReference type="Pfam" id="PF13407">
    <property type="entry name" value="Peripla_BP_4"/>
    <property type="match status" value="1"/>
</dbReference>
<dbReference type="InterPro" id="IPR000843">
    <property type="entry name" value="HTH_LacI"/>
</dbReference>
<dbReference type="PANTHER" id="PTHR30146:SF45">
    <property type="entry name" value="CATABOLITE REPRESSOR_ACTIVATOR"/>
    <property type="match status" value="1"/>
</dbReference>
<dbReference type="Proteomes" id="UP000577362">
    <property type="component" value="Unassembled WGS sequence"/>
</dbReference>
<dbReference type="PROSITE" id="PS50932">
    <property type="entry name" value="HTH_LACI_2"/>
    <property type="match status" value="1"/>
</dbReference>
<dbReference type="EMBL" id="JACIEN010000004">
    <property type="protein sequence ID" value="MBB4018657.1"/>
    <property type="molecule type" value="Genomic_DNA"/>
</dbReference>
<sequence>MKRSGKRKTIYDLSALSGCSPSTVSAVLNGSWRKRRISEKTATLVLKLADSQQYTANRQARGLRRSRSGLVGLLLPLYDNRYFSSLAQTFEAMVRARGECPIVASASRDPRAERETAESLIAYSVDELFICGATDPDGVHEICEKAGLRHVNVDLPGTRAPSVISDNYDGACRLTEAVIRHCAATEPLRPEELYIFGGRDDHASRERLRGFRAVKRTLLGADPDVCIQPTGYSANNTRLAFEAFFAREGRLPRAIIINSTINLEGFLRFMAGFPDAAFKDLVVGCYDYDPFASFLPFPVIMIRQNVEAMLARAFEIIADPAAAAQIHLVAPELVPPRTALAGPLDALKDMPPRPAGRTTDATVAHPA</sequence>
<name>A0A840C8J3_9HYPH</name>
<reference evidence="7 8" key="1">
    <citation type="submission" date="2020-08" db="EMBL/GenBank/DDBJ databases">
        <title>Genomic Encyclopedia of Type Strains, Phase IV (KMG-IV): sequencing the most valuable type-strain genomes for metagenomic binning, comparative biology and taxonomic classification.</title>
        <authorList>
            <person name="Goeker M."/>
        </authorList>
    </citation>
    <scope>NUCLEOTIDE SEQUENCE [LARGE SCALE GENOMIC DNA]</scope>
    <source>
        <strain evidence="7 8">DSM 103737</strain>
    </source>
</reference>
<keyword evidence="2" id="KW-0805">Transcription regulation</keyword>
<keyword evidence="4" id="KW-0804">Transcription</keyword>
<dbReference type="GO" id="GO:0000976">
    <property type="term" value="F:transcription cis-regulatory region binding"/>
    <property type="evidence" value="ECO:0007669"/>
    <property type="project" value="TreeGrafter"/>
</dbReference>
<dbReference type="PANTHER" id="PTHR30146">
    <property type="entry name" value="LACI-RELATED TRANSCRIPTIONAL REPRESSOR"/>
    <property type="match status" value="1"/>
</dbReference>
<dbReference type="InterPro" id="IPR025997">
    <property type="entry name" value="SBP_2_dom"/>
</dbReference>
<dbReference type="AlphaFoldDB" id="A0A840C8J3"/>
<dbReference type="Gene3D" id="3.40.50.2300">
    <property type="match status" value="2"/>
</dbReference>